<name>A0A1C7MGX6_GRIFR</name>
<proteinExistence type="predicted"/>
<accession>A0A1C7MGX6</accession>
<dbReference type="Proteomes" id="UP000092993">
    <property type="component" value="Unassembled WGS sequence"/>
</dbReference>
<dbReference type="Gene3D" id="3.80.10.10">
    <property type="entry name" value="Ribonuclease Inhibitor"/>
    <property type="match status" value="1"/>
</dbReference>
<evidence type="ECO:0008006" key="3">
    <source>
        <dbReference type="Google" id="ProtNLM"/>
    </source>
</evidence>
<dbReference type="SUPFAM" id="SSF52047">
    <property type="entry name" value="RNI-like"/>
    <property type="match status" value="1"/>
</dbReference>
<reference evidence="1 2" key="1">
    <citation type="submission" date="2016-03" db="EMBL/GenBank/DDBJ databases">
        <title>Whole genome sequencing of Grifola frondosa 9006-11.</title>
        <authorList>
            <person name="Min B."/>
            <person name="Park H."/>
            <person name="Kim J.-G."/>
            <person name="Cho H."/>
            <person name="Oh Y.-L."/>
            <person name="Kong W.-S."/>
            <person name="Choi I.-G."/>
        </authorList>
    </citation>
    <scope>NUCLEOTIDE SEQUENCE [LARGE SCALE GENOMIC DNA]</scope>
    <source>
        <strain evidence="1 2">9006-11</strain>
    </source>
</reference>
<protein>
    <recommendedName>
        <fullName evidence="3">F-box domain-containing protein</fullName>
    </recommendedName>
</protein>
<sequence>MFAPIQEDEWSRFQQYAGRVRELHHHEVNDKIDRSAFDALFLRNGGKPLLPALEGLDWRQSSPHGAEMLSFMPESLRRLRFFLTSRNGGSEIPRKRDYNFGTALWLVATRVPTLGVLEVRGVEHPCSLSSLAEFKHLCTLSLGTIPSISVVLQSCAAMEHLQSLSFFLHPNRSNELVGTFRTGFRALRSLSMSGTSSDTTSMLAAIRSPHLYSVVMMITLEVRDLEGWRRCYQTLGSRFASSLRTLEITCLPPVWQVIGDEIVPLQENIEALLTLHKLEKLYLAIDDIYVSLTDDDFLKIATAWPELSSLTIYVRQSDSVPPPSIHSLKIIAEHCPRLKTLTLPRLNVSDLSELEIEASPPMMSHKLQNLSIADLELTDREGARLVRFLDSIFPYLSKDAVVSVLQRRRGMEQVLSPLSHRGSGRDASI</sequence>
<dbReference type="STRING" id="5627.A0A1C7MGX6"/>
<dbReference type="EMBL" id="LUGG01000003">
    <property type="protein sequence ID" value="OBZ76078.1"/>
    <property type="molecule type" value="Genomic_DNA"/>
</dbReference>
<dbReference type="AlphaFoldDB" id="A0A1C7MGX6"/>
<gene>
    <name evidence="1" type="ORF">A0H81_03136</name>
</gene>
<evidence type="ECO:0000313" key="2">
    <source>
        <dbReference type="Proteomes" id="UP000092993"/>
    </source>
</evidence>
<dbReference type="OMA" id="PEAHERC"/>
<comment type="caution">
    <text evidence="1">The sequence shown here is derived from an EMBL/GenBank/DDBJ whole genome shotgun (WGS) entry which is preliminary data.</text>
</comment>
<keyword evidence="2" id="KW-1185">Reference proteome</keyword>
<evidence type="ECO:0000313" key="1">
    <source>
        <dbReference type="EMBL" id="OBZ76078.1"/>
    </source>
</evidence>
<dbReference type="OrthoDB" id="3222238at2759"/>
<dbReference type="InterPro" id="IPR032675">
    <property type="entry name" value="LRR_dom_sf"/>
</dbReference>
<organism evidence="1 2">
    <name type="scientific">Grifola frondosa</name>
    <name type="common">Maitake</name>
    <name type="synonym">Polyporus frondosus</name>
    <dbReference type="NCBI Taxonomy" id="5627"/>
    <lineage>
        <taxon>Eukaryota</taxon>
        <taxon>Fungi</taxon>
        <taxon>Dikarya</taxon>
        <taxon>Basidiomycota</taxon>
        <taxon>Agaricomycotina</taxon>
        <taxon>Agaricomycetes</taxon>
        <taxon>Polyporales</taxon>
        <taxon>Grifolaceae</taxon>
        <taxon>Grifola</taxon>
    </lineage>
</organism>